<protein>
    <recommendedName>
        <fullName evidence="4">Phosphate ABC transporter permease</fullName>
    </recommendedName>
</protein>
<dbReference type="EMBL" id="CP021983">
    <property type="protein sequence ID" value="ASC72112.1"/>
    <property type="molecule type" value="Genomic_DNA"/>
</dbReference>
<proteinExistence type="predicted"/>
<feature type="transmembrane region" description="Helical" evidence="1">
    <location>
        <begin position="60"/>
        <end position="81"/>
    </location>
</feature>
<keyword evidence="1" id="KW-0812">Transmembrane</keyword>
<organism evidence="2 3">
    <name type="scientific">Halomicronema hongdechloris C2206</name>
    <dbReference type="NCBI Taxonomy" id="1641165"/>
    <lineage>
        <taxon>Bacteria</taxon>
        <taxon>Bacillati</taxon>
        <taxon>Cyanobacteriota</taxon>
        <taxon>Cyanophyceae</taxon>
        <taxon>Nodosilineales</taxon>
        <taxon>Nodosilineaceae</taxon>
        <taxon>Halomicronema</taxon>
    </lineage>
</organism>
<evidence type="ECO:0008006" key="4">
    <source>
        <dbReference type="Google" id="ProtNLM"/>
    </source>
</evidence>
<name>A0A1Z3HPC4_9CYAN</name>
<keyword evidence="1" id="KW-0472">Membrane</keyword>
<keyword evidence="1" id="KW-1133">Transmembrane helix</keyword>
<dbReference type="KEGG" id="hhg:XM38_030660"/>
<gene>
    <name evidence="2" type="ORF">XM38_030660</name>
</gene>
<reference evidence="2 3" key="1">
    <citation type="journal article" date="2016" name="Biochim. Biophys. Acta">
        <title>Characterization of red-shifted phycobilisomes isolated from the chlorophyll f-containing cyanobacterium Halomicronema hongdechloris.</title>
        <authorList>
            <person name="Li Y."/>
            <person name="Lin Y."/>
            <person name="Garvey C.J."/>
            <person name="Birch D."/>
            <person name="Corkery R.W."/>
            <person name="Loughlin P.C."/>
            <person name="Scheer H."/>
            <person name="Willows R.D."/>
            <person name="Chen M."/>
        </authorList>
    </citation>
    <scope>NUCLEOTIDE SEQUENCE [LARGE SCALE GENOMIC DNA]</scope>
    <source>
        <strain evidence="2 3">C2206</strain>
    </source>
</reference>
<dbReference type="Proteomes" id="UP000191901">
    <property type="component" value="Chromosome"/>
</dbReference>
<evidence type="ECO:0000313" key="3">
    <source>
        <dbReference type="Proteomes" id="UP000191901"/>
    </source>
</evidence>
<dbReference type="OrthoDB" id="459934at2"/>
<evidence type="ECO:0000256" key="1">
    <source>
        <dbReference type="SAM" id="Phobius"/>
    </source>
</evidence>
<evidence type="ECO:0000313" key="2">
    <source>
        <dbReference type="EMBL" id="ASC72112.1"/>
    </source>
</evidence>
<accession>A0A1Z3HPC4</accession>
<dbReference type="RefSeq" id="WP_080810230.1">
    <property type="nucleotide sequence ID" value="NZ_CP021983.2"/>
</dbReference>
<feature type="transmembrane region" description="Helical" evidence="1">
    <location>
        <begin position="33"/>
        <end position="54"/>
    </location>
</feature>
<dbReference type="STRING" id="1641165.XM38_13745"/>
<dbReference type="AlphaFoldDB" id="A0A1Z3HPC4"/>
<keyword evidence="3" id="KW-1185">Reference proteome</keyword>
<sequence length="229" mass="26947">MLVPLTRETFDNLIPKIATVDQYRYCWGKPSDLLRRILISVVGLITIFILRLFFGEAFESLAFILATILGLYWLWSPVYWASQRNREGRRNSYSGYWRGRVLDAFVTDEIIGTEETVNSRGELVIVENRERRLNLEVGDKTGFTTHTQVPLKRDHRLIRPGDRAEMVVMSNRPDLSRITMISDIYISDHKLWISDYPYLRKDAFLDISRRVERQRRQRTAPPPSEPVWE</sequence>